<protein>
    <submittedName>
        <fullName evidence="2">Putative Zinc knuckle-containing protein 9</fullName>
    </submittedName>
</protein>
<feature type="domain" description="CCHC-type" evidence="1">
    <location>
        <begin position="2"/>
        <end position="14"/>
    </location>
</feature>
<dbReference type="GO" id="GO:0008270">
    <property type="term" value="F:zinc ion binding"/>
    <property type="evidence" value="ECO:0007669"/>
    <property type="project" value="InterPro"/>
</dbReference>
<keyword evidence="3" id="KW-1185">Reference proteome</keyword>
<gene>
    <name evidence="2" type="ORF">Hamer_G025080</name>
</gene>
<proteinExistence type="predicted"/>
<organism evidence="2 3">
    <name type="scientific">Homarus americanus</name>
    <name type="common">American lobster</name>
    <dbReference type="NCBI Taxonomy" id="6706"/>
    <lineage>
        <taxon>Eukaryota</taxon>
        <taxon>Metazoa</taxon>
        <taxon>Ecdysozoa</taxon>
        <taxon>Arthropoda</taxon>
        <taxon>Crustacea</taxon>
        <taxon>Multicrustacea</taxon>
        <taxon>Malacostraca</taxon>
        <taxon>Eumalacostraca</taxon>
        <taxon>Eucarida</taxon>
        <taxon>Decapoda</taxon>
        <taxon>Pleocyemata</taxon>
        <taxon>Astacidea</taxon>
        <taxon>Nephropoidea</taxon>
        <taxon>Nephropidae</taxon>
        <taxon>Homarus</taxon>
    </lineage>
</organism>
<reference evidence="2" key="1">
    <citation type="journal article" date="2021" name="Sci. Adv.">
        <title>The American lobster genome reveals insights on longevity, neural, and immune adaptations.</title>
        <authorList>
            <person name="Polinski J.M."/>
            <person name="Zimin A.V."/>
            <person name="Clark K.F."/>
            <person name="Kohn A.B."/>
            <person name="Sadowski N."/>
            <person name="Timp W."/>
            <person name="Ptitsyn A."/>
            <person name="Khanna P."/>
            <person name="Romanova D.Y."/>
            <person name="Williams P."/>
            <person name="Greenwood S.J."/>
            <person name="Moroz L.L."/>
            <person name="Walt D.R."/>
            <person name="Bodnar A.G."/>
        </authorList>
    </citation>
    <scope>NUCLEOTIDE SEQUENCE</scope>
    <source>
        <strain evidence="2">GMGI-L3</strain>
    </source>
</reference>
<sequence>MKCYRCGEVGHLKSQGRTAQKSAGLTVSWEKPRSFHNDVTGTRHCEVKKPARDFEAFIPEGKISVEGGSKRKIKVLRNTWANQSVALKKSLERTVESRSGDEVKVKVLGSKLIMPIHELNLEIDLVIGKVKVVVTMNYRLTSGYVIG</sequence>
<dbReference type="AlphaFoldDB" id="A0A8J5JL26"/>
<evidence type="ECO:0000259" key="1">
    <source>
        <dbReference type="Pfam" id="PF00098"/>
    </source>
</evidence>
<dbReference type="InterPro" id="IPR001878">
    <property type="entry name" value="Znf_CCHC"/>
</dbReference>
<evidence type="ECO:0000313" key="3">
    <source>
        <dbReference type="Proteomes" id="UP000747542"/>
    </source>
</evidence>
<evidence type="ECO:0000313" key="2">
    <source>
        <dbReference type="EMBL" id="KAG7160292.1"/>
    </source>
</evidence>
<dbReference type="GO" id="GO:0003676">
    <property type="term" value="F:nucleic acid binding"/>
    <property type="evidence" value="ECO:0007669"/>
    <property type="project" value="InterPro"/>
</dbReference>
<name>A0A8J5JL26_HOMAM</name>
<accession>A0A8J5JL26</accession>
<dbReference type="EMBL" id="JAHLQT010031386">
    <property type="protein sequence ID" value="KAG7160292.1"/>
    <property type="molecule type" value="Genomic_DNA"/>
</dbReference>
<comment type="caution">
    <text evidence="2">The sequence shown here is derived from an EMBL/GenBank/DDBJ whole genome shotgun (WGS) entry which is preliminary data.</text>
</comment>
<dbReference type="Pfam" id="PF00098">
    <property type="entry name" value="zf-CCHC"/>
    <property type="match status" value="1"/>
</dbReference>
<dbReference type="Proteomes" id="UP000747542">
    <property type="component" value="Unassembled WGS sequence"/>
</dbReference>